<gene>
    <name evidence="2" type="ORF">LNTAR_24778</name>
</gene>
<evidence type="ECO:0000313" key="2">
    <source>
        <dbReference type="EMBL" id="EDM25253.1"/>
    </source>
</evidence>
<protein>
    <submittedName>
        <fullName evidence="2">Uncharacterized protein</fullName>
    </submittedName>
</protein>
<dbReference type="STRING" id="313628.LNTAR_24778"/>
<keyword evidence="1" id="KW-1133">Transmembrane helix</keyword>
<dbReference type="EMBL" id="ABCK01000033">
    <property type="protein sequence ID" value="EDM25253.1"/>
    <property type="molecule type" value="Genomic_DNA"/>
</dbReference>
<evidence type="ECO:0000313" key="3">
    <source>
        <dbReference type="Proteomes" id="UP000004947"/>
    </source>
</evidence>
<sequence>MDSYYHKCLHCHDEIIVKEDQLGIKINCTNCDNFLKIPSFFKKDKLVTADTNTPNMDSDNASKKESNTTPEVFLEVHKKINCTNCDESIFDNQIICPSCNWNHNKKEFAFTETNVGEAEEDNSAVIFHTGTGNIPLFIGVIFAVLGVWFYMTFRDLERHGGELVTYQFIITLYQSVGLGFTTFITFSIAFVFIFYSLFKKF</sequence>
<dbReference type="Proteomes" id="UP000004947">
    <property type="component" value="Unassembled WGS sequence"/>
</dbReference>
<keyword evidence="1" id="KW-0812">Transmembrane</keyword>
<comment type="caution">
    <text evidence="2">The sequence shown here is derived from an EMBL/GenBank/DDBJ whole genome shotgun (WGS) entry which is preliminary data.</text>
</comment>
<dbReference type="RefSeq" id="WP_007280922.1">
    <property type="nucleotide sequence ID" value="NZ_ABCK01000033.1"/>
</dbReference>
<organism evidence="2 3">
    <name type="scientific">Lentisphaera araneosa HTCC2155</name>
    <dbReference type="NCBI Taxonomy" id="313628"/>
    <lineage>
        <taxon>Bacteria</taxon>
        <taxon>Pseudomonadati</taxon>
        <taxon>Lentisphaerota</taxon>
        <taxon>Lentisphaeria</taxon>
        <taxon>Lentisphaerales</taxon>
        <taxon>Lentisphaeraceae</taxon>
        <taxon>Lentisphaera</taxon>
    </lineage>
</organism>
<proteinExistence type="predicted"/>
<feature type="transmembrane region" description="Helical" evidence="1">
    <location>
        <begin position="134"/>
        <end position="153"/>
    </location>
</feature>
<accession>A6DSW3</accession>
<name>A6DSW3_9BACT</name>
<keyword evidence="3" id="KW-1185">Reference proteome</keyword>
<keyword evidence="1" id="KW-0472">Membrane</keyword>
<evidence type="ECO:0000256" key="1">
    <source>
        <dbReference type="SAM" id="Phobius"/>
    </source>
</evidence>
<dbReference type="AlphaFoldDB" id="A6DSW3"/>
<feature type="transmembrane region" description="Helical" evidence="1">
    <location>
        <begin position="173"/>
        <end position="198"/>
    </location>
</feature>
<reference evidence="2 3" key="1">
    <citation type="journal article" date="2010" name="J. Bacteriol.">
        <title>Genome sequence of Lentisphaera araneosa HTCC2155T, the type species of the order Lentisphaerales in the phylum Lentisphaerae.</title>
        <authorList>
            <person name="Thrash J.C."/>
            <person name="Cho J.C."/>
            <person name="Vergin K.L."/>
            <person name="Morris R.M."/>
            <person name="Giovannoni S.J."/>
        </authorList>
    </citation>
    <scope>NUCLEOTIDE SEQUENCE [LARGE SCALE GENOMIC DNA]</scope>
    <source>
        <strain evidence="2 3">HTCC2155</strain>
    </source>
</reference>